<feature type="region of interest" description="Disordered" evidence="2">
    <location>
        <begin position="53"/>
        <end position="107"/>
    </location>
</feature>
<feature type="region of interest" description="Disordered" evidence="2">
    <location>
        <begin position="147"/>
        <end position="179"/>
    </location>
</feature>
<feature type="region of interest" description="Disordered" evidence="2">
    <location>
        <begin position="376"/>
        <end position="413"/>
    </location>
</feature>
<name>A0A6G1HDA7_9PEZI</name>
<dbReference type="EMBL" id="ML977140">
    <property type="protein sequence ID" value="KAF1991216.1"/>
    <property type="molecule type" value="Genomic_DNA"/>
</dbReference>
<dbReference type="AlphaFoldDB" id="A0A6G1HDA7"/>
<gene>
    <name evidence="3" type="ORF">K402DRAFT_173310</name>
</gene>
<feature type="compositionally biased region" description="Basic and acidic residues" evidence="2">
    <location>
        <begin position="53"/>
        <end position="84"/>
    </location>
</feature>
<feature type="compositionally biased region" description="Low complexity" evidence="2">
    <location>
        <begin position="378"/>
        <end position="388"/>
    </location>
</feature>
<keyword evidence="4" id="KW-1185">Reference proteome</keyword>
<keyword evidence="1" id="KW-0175">Coiled coil</keyword>
<proteinExistence type="predicted"/>
<feature type="compositionally biased region" description="Polar residues" evidence="2">
    <location>
        <begin position="444"/>
        <end position="460"/>
    </location>
</feature>
<feature type="region of interest" description="Disordered" evidence="2">
    <location>
        <begin position="198"/>
        <end position="227"/>
    </location>
</feature>
<protein>
    <submittedName>
        <fullName evidence="3">Uncharacterized protein</fullName>
    </submittedName>
</protein>
<feature type="region of interest" description="Disordered" evidence="2">
    <location>
        <begin position="1"/>
        <end position="30"/>
    </location>
</feature>
<evidence type="ECO:0000256" key="2">
    <source>
        <dbReference type="SAM" id="MobiDB-lite"/>
    </source>
</evidence>
<feature type="region of interest" description="Disordered" evidence="2">
    <location>
        <begin position="444"/>
        <end position="475"/>
    </location>
</feature>
<feature type="coiled-coil region" evidence="1">
    <location>
        <begin position="112"/>
        <end position="146"/>
    </location>
</feature>
<evidence type="ECO:0000256" key="1">
    <source>
        <dbReference type="SAM" id="Coils"/>
    </source>
</evidence>
<dbReference type="Proteomes" id="UP000800041">
    <property type="component" value="Unassembled WGS sequence"/>
</dbReference>
<organism evidence="3 4">
    <name type="scientific">Aulographum hederae CBS 113979</name>
    <dbReference type="NCBI Taxonomy" id="1176131"/>
    <lineage>
        <taxon>Eukaryota</taxon>
        <taxon>Fungi</taxon>
        <taxon>Dikarya</taxon>
        <taxon>Ascomycota</taxon>
        <taxon>Pezizomycotina</taxon>
        <taxon>Dothideomycetes</taxon>
        <taxon>Pleosporomycetidae</taxon>
        <taxon>Aulographales</taxon>
        <taxon>Aulographaceae</taxon>
    </lineage>
</organism>
<evidence type="ECO:0000313" key="4">
    <source>
        <dbReference type="Proteomes" id="UP000800041"/>
    </source>
</evidence>
<reference evidence="3" key="1">
    <citation type="journal article" date="2020" name="Stud. Mycol.">
        <title>101 Dothideomycetes genomes: a test case for predicting lifestyles and emergence of pathogens.</title>
        <authorList>
            <person name="Haridas S."/>
            <person name="Albert R."/>
            <person name="Binder M."/>
            <person name="Bloem J."/>
            <person name="Labutti K."/>
            <person name="Salamov A."/>
            <person name="Andreopoulos B."/>
            <person name="Baker S."/>
            <person name="Barry K."/>
            <person name="Bills G."/>
            <person name="Bluhm B."/>
            <person name="Cannon C."/>
            <person name="Castanera R."/>
            <person name="Culley D."/>
            <person name="Daum C."/>
            <person name="Ezra D."/>
            <person name="Gonzalez J."/>
            <person name="Henrissat B."/>
            <person name="Kuo A."/>
            <person name="Liang C."/>
            <person name="Lipzen A."/>
            <person name="Lutzoni F."/>
            <person name="Magnuson J."/>
            <person name="Mondo S."/>
            <person name="Nolan M."/>
            <person name="Ohm R."/>
            <person name="Pangilinan J."/>
            <person name="Park H.-J."/>
            <person name="Ramirez L."/>
            <person name="Alfaro M."/>
            <person name="Sun H."/>
            <person name="Tritt A."/>
            <person name="Yoshinaga Y."/>
            <person name="Zwiers L.-H."/>
            <person name="Turgeon B."/>
            <person name="Goodwin S."/>
            <person name="Spatafora J."/>
            <person name="Crous P."/>
            <person name="Grigoriev I."/>
        </authorList>
    </citation>
    <scope>NUCLEOTIDE SEQUENCE</scope>
    <source>
        <strain evidence="3">CBS 113979</strain>
    </source>
</reference>
<sequence length="475" mass="54256">MSPQEDPDNTSTRPRRPNNDEDNPFISFRRQVDNQIGSLIGSLASLPSAIYRHGEDHGRGWQRRMDNRNGENYNRREDTPDASKHGNSANEDEGERPAHWADKLFGNLNSNEKAAKDMYEDFQREKQRWADELAKLEVEAQTIIEEVFGRPQKSTPERPEQRQIEGAGQANAQTLSSATDAAGEAWSRWLWGTPHERCSRTTAAETESHSEPSDAMTCPWRSKPAREDDETDDFAAVFMWRSPYSPVNLERHPRLGLYGTQWRDAFEDLLRAEHNEDLTTEKDWAKNENLDNASWADSMKERYQSRIPRAEMGWEDLLSGRFHRYLADAFLRDNSIFQSLEKEVADAEATAEPQSIGADEKDRARPNTEMDMYKRHFSNSSSASQSSSMTPEKKTDVLSTLTSTESTTQPDGTVTTRVTLNTRFADGRLEDSETVYTTKGKSNIVETQQTESPLTVTQQLEQKKQSRGKGWFWTN</sequence>
<feature type="compositionally biased region" description="Polar residues" evidence="2">
    <location>
        <begin position="170"/>
        <end position="179"/>
    </location>
</feature>
<accession>A0A6G1HDA7</accession>
<feature type="compositionally biased region" description="Low complexity" evidence="2">
    <location>
        <begin position="398"/>
        <end position="408"/>
    </location>
</feature>
<dbReference type="OrthoDB" id="4586300at2759"/>
<evidence type="ECO:0000313" key="3">
    <source>
        <dbReference type="EMBL" id="KAF1991216.1"/>
    </source>
</evidence>